<proteinExistence type="predicted"/>
<protein>
    <recommendedName>
        <fullName evidence="2">UBA domain-containing protein</fullName>
    </recommendedName>
</protein>
<dbReference type="Gramene" id="Kaladp0081s0166.1.v1.1">
    <property type="protein sequence ID" value="Kaladp0081s0166.1.v1.1"/>
    <property type="gene ID" value="Kaladp0081s0166.v1.1"/>
</dbReference>
<dbReference type="Gene3D" id="1.10.8.10">
    <property type="entry name" value="DNA helicase RuvA subunit, C-terminal domain"/>
    <property type="match status" value="1"/>
</dbReference>
<name>A0A7N0URA5_KALFE</name>
<reference evidence="3" key="1">
    <citation type="submission" date="2021-01" db="UniProtKB">
        <authorList>
            <consortium name="EnsemblPlants"/>
        </authorList>
    </citation>
    <scope>IDENTIFICATION</scope>
</reference>
<dbReference type="PANTHER" id="PTHR35294:SF1">
    <property type="entry name" value="OS05G0409000 PROTEIN"/>
    <property type="match status" value="1"/>
</dbReference>
<sequence length="726" mass="78636">MKIENTDTVTLTNEKKTRILEFHFCLYILSALKQNPNFIDLVTASCCLSLSAISDSYFRPRLSNRHLIDDRSPAETAHSDFGDMPPASKSKSKDKRTGKEPTKASGKFAGPANGDGIPSSAYNPLLGSFHSLEIESSSSAPVIQSVGRFRSIDGNGELNGHSVGTGGEFDANSNNGSWSGESEEQKDKSASQSTRQESVPGAESDKREKIRQKNERKHQRQKERRAQELHEKCCGYLMSRKLERLSQQLVAMGFSAERATMALIINEGKVNQSVAWLIDEGAEEAEKDKQRDQNVGAKGNLKIDISEELARMADLEVRYKYSKQEVERAVVACEGDIDQAAETLKTQKQEPPACHLKPEENGYLAKTLPKPSSSVSTASYLRDEKDFNYARTVVTAGMVPDNSKNSVQMPLRRAQPQSDWAKPQQIVGPAAEKRWPVLGTSSQAISPVASPLQVSQQLLKAEARHTVTGGESRSTQQIGTVREPVTVMRRQQPPSATAFVVTSIATSTHTTVPSWHTSGGSDFTSNGVVGQSPGSKSFISNNASPNQLYQQQALAGNNSLDSILHAKTNGALSKLATSSTLAPASSLGLFSSTMTPSIPSGSSSPLDWSNFYDMRQIDYANIDWSLDRSSALSPPSMQQGALWSVGGMGLSSRNGNHVLESGNGTAIPNPGPMMRVSLSNGSGLGMAIPPAGAMGEWSSPFEENDIFSLPRQFVSSHSMYEDRRGL</sequence>
<feature type="compositionally biased region" description="Basic and acidic residues" evidence="1">
    <location>
        <begin position="69"/>
        <end position="81"/>
    </location>
</feature>
<dbReference type="PROSITE" id="PS50030">
    <property type="entry name" value="UBA"/>
    <property type="match status" value="1"/>
</dbReference>
<evidence type="ECO:0000256" key="1">
    <source>
        <dbReference type="SAM" id="MobiDB-lite"/>
    </source>
</evidence>
<dbReference type="InterPro" id="IPR009060">
    <property type="entry name" value="UBA-like_sf"/>
</dbReference>
<organism evidence="3 4">
    <name type="scientific">Kalanchoe fedtschenkoi</name>
    <name type="common">Lavender scallops</name>
    <name type="synonym">South American air plant</name>
    <dbReference type="NCBI Taxonomy" id="63787"/>
    <lineage>
        <taxon>Eukaryota</taxon>
        <taxon>Viridiplantae</taxon>
        <taxon>Streptophyta</taxon>
        <taxon>Embryophyta</taxon>
        <taxon>Tracheophyta</taxon>
        <taxon>Spermatophyta</taxon>
        <taxon>Magnoliopsida</taxon>
        <taxon>eudicotyledons</taxon>
        <taxon>Gunneridae</taxon>
        <taxon>Pentapetalae</taxon>
        <taxon>Saxifragales</taxon>
        <taxon>Crassulaceae</taxon>
        <taxon>Kalanchoe</taxon>
    </lineage>
</organism>
<dbReference type="SUPFAM" id="SSF46934">
    <property type="entry name" value="UBA-like"/>
    <property type="match status" value="1"/>
</dbReference>
<dbReference type="AlphaFoldDB" id="A0A7N0URA5"/>
<feature type="compositionally biased region" description="Basic and acidic residues" evidence="1">
    <location>
        <begin position="203"/>
        <end position="213"/>
    </location>
</feature>
<dbReference type="EnsemblPlants" id="Kaladp0081s0166.1.v1.1">
    <property type="protein sequence ID" value="Kaladp0081s0166.1.v1.1"/>
    <property type="gene ID" value="Kaladp0081s0166.v1.1"/>
</dbReference>
<evidence type="ECO:0000313" key="4">
    <source>
        <dbReference type="Proteomes" id="UP000594263"/>
    </source>
</evidence>
<dbReference type="PANTHER" id="PTHR35294">
    <property type="entry name" value="UBIQUITIN-ASSOCIATED/TRANSLATION ELONGATION FACTOR EF1B PROTEIN"/>
    <property type="match status" value="1"/>
</dbReference>
<feature type="region of interest" description="Disordered" evidence="1">
    <location>
        <begin position="157"/>
        <end position="227"/>
    </location>
</feature>
<dbReference type="OMA" id="RFNCSKQ"/>
<dbReference type="Proteomes" id="UP000594263">
    <property type="component" value="Unplaced"/>
</dbReference>
<keyword evidence="4" id="KW-1185">Reference proteome</keyword>
<feature type="compositionally biased region" description="Basic residues" evidence="1">
    <location>
        <begin position="214"/>
        <end position="223"/>
    </location>
</feature>
<dbReference type="InterPro" id="IPR015940">
    <property type="entry name" value="UBA"/>
</dbReference>
<feature type="domain" description="UBA" evidence="2">
    <location>
        <begin position="240"/>
        <end position="280"/>
    </location>
</feature>
<accession>A0A7N0URA5</accession>
<feature type="region of interest" description="Disordered" evidence="1">
    <location>
        <begin position="69"/>
        <end position="116"/>
    </location>
</feature>
<evidence type="ECO:0000259" key="2">
    <source>
        <dbReference type="PROSITE" id="PS50030"/>
    </source>
</evidence>
<evidence type="ECO:0000313" key="3">
    <source>
        <dbReference type="EnsemblPlants" id="Kaladp0081s0166.1.v1.1"/>
    </source>
</evidence>